<keyword evidence="6 14" id="KW-0479">Metal-binding</keyword>
<dbReference type="PANTHER" id="PTHR23389">
    <property type="entry name" value="CHROMOSOME TRANSMISSION FIDELITY FACTOR 18"/>
    <property type="match status" value="1"/>
</dbReference>
<feature type="region of interest" description="Disordered" evidence="15">
    <location>
        <begin position="200"/>
        <end position="220"/>
    </location>
</feature>
<dbReference type="Gene3D" id="1.10.287.610">
    <property type="entry name" value="Helix hairpin bin"/>
    <property type="match status" value="1"/>
</dbReference>
<dbReference type="SUPFAM" id="SSF56091">
    <property type="entry name" value="DNA ligase/mRNA capping enzyme, catalytic domain"/>
    <property type="match status" value="1"/>
</dbReference>
<dbReference type="InterPro" id="IPR036420">
    <property type="entry name" value="BRCT_dom_sf"/>
</dbReference>
<feature type="binding site" evidence="14">
    <location>
        <begin position="93"/>
        <end position="94"/>
    </location>
    <ligand>
        <name>NAD(+)</name>
        <dbReference type="ChEBI" id="CHEBI:57540"/>
    </ligand>
</feature>
<evidence type="ECO:0000256" key="11">
    <source>
        <dbReference type="ARBA" id="ARBA00023204"/>
    </source>
</evidence>
<evidence type="ECO:0000256" key="8">
    <source>
        <dbReference type="ARBA" id="ARBA00022833"/>
    </source>
</evidence>
<sequence>MPLSQLTEPDKNIIEIRINHLRQLITHHNRLYYENTPPQPEISDSDYDALFKELQELETRFPEFQSPDSPTQTVGGFASEGFKKVLHALPMLSIENKPVTKLLSEVRNIIKELKDESQPIDVVAEPKIDGLSCSIRYEKHQLVRAATRGDGLEGEDITENVRSISEIPKTLPHEAPEIVEIRGEVYMSNSDFELFASQQKGLGEKPPENPRNAAAGSLRQLDPSVTASRPLRFFAYAWGELSSPFAETQWDALQALHRWGFKVSDDISLLHSLDEMLLYFEEMQERRGELDFTIDGIVYKLNSLSLQEQVGQTNRAPRWAVAQKFPPEKRETILQKIAISVGRSGALTPVAELLPVRLLGTTVSNATLHNQDEIECKDFREGDTVVVQRAGDVIPQVVSVVLEKRQPDAVPFVFPPDCPICGSKAVREPKEAVWKCTGGLTCPAQSLERLKHFVSRDAFNIEGLGEKNIELFYDKGLIASPVDIFRLEALLSLPTLWQQASSHTPLEQWDGWGELSANNLFKAIRAKKKIPLDRFIYSLGIPQVGEVTAKLLADNYVSLENWRDSMGCAGDKKSEAYRHLIAIDGIGPIVAEEILSFFAEDHNIQVLDSLKKHLTVEDYAKPAKVSSPISGKIVIFTGELEKRSRKAAKIEAEKLGAKVASTVSSKTDFVVVGAQAGPKKIEKIKELGIKVLSESEWDLLINGDGE</sequence>
<comment type="caution">
    <text evidence="17">The sequence shown here is derived from an EMBL/GenBank/DDBJ whole genome shotgun (WGS) entry which is preliminary data.</text>
</comment>
<comment type="catalytic activity">
    <reaction evidence="12 14">
        <text>NAD(+) + (deoxyribonucleotide)n-3'-hydroxyl + 5'-phospho-(deoxyribonucleotide)m = (deoxyribonucleotide)n+m + AMP + beta-nicotinamide D-nucleotide.</text>
        <dbReference type="EC" id="6.5.1.2"/>
    </reaction>
</comment>
<keyword evidence="11 14" id="KW-0234">DNA repair</keyword>
<evidence type="ECO:0000256" key="2">
    <source>
        <dbReference type="ARBA" id="ARBA00012722"/>
    </source>
</evidence>
<dbReference type="Pfam" id="PF01653">
    <property type="entry name" value="DNA_ligase_aden"/>
    <property type="match status" value="1"/>
</dbReference>
<dbReference type="InterPro" id="IPR041663">
    <property type="entry name" value="DisA/LigA_HHH"/>
</dbReference>
<dbReference type="Pfam" id="PF03119">
    <property type="entry name" value="DNA_ligase_ZBD"/>
    <property type="match status" value="1"/>
</dbReference>
<evidence type="ECO:0000256" key="1">
    <source>
        <dbReference type="ARBA" id="ARBA00004067"/>
    </source>
</evidence>
<name>A0A5A9XLZ9_9BACT</name>
<evidence type="ECO:0000256" key="4">
    <source>
        <dbReference type="ARBA" id="ARBA00022598"/>
    </source>
</evidence>
<evidence type="ECO:0000256" key="12">
    <source>
        <dbReference type="ARBA" id="ARBA00034005"/>
    </source>
</evidence>
<dbReference type="PANTHER" id="PTHR23389:SF9">
    <property type="entry name" value="DNA LIGASE"/>
    <property type="match status" value="1"/>
</dbReference>
<dbReference type="Pfam" id="PF12826">
    <property type="entry name" value="HHH_2"/>
    <property type="match status" value="1"/>
</dbReference>
<dbReference type="PIRSF" id="PIRSF001604">
    <property type="entry name" value="LigA"/>
    <property type="match status" value="1"/>
</dbReference>
<comment type="function">
    <text evidence="1 14">DNA ligase that catalyzes the formation of phosphodiester linkages between 5'-phosphoryl and 3'-hydroxyl groups in double-stranded DNA using NAD as a coenzyme and as the energy source for the reaction. It is essential for DNA replication and repair of damaged DNA.</text>
</comment>
<dbReference type="GO" id="GO:0005829">
    <property type="term" value="C:cytosol"/>
    <property type="evidence" value="ECO:0007669"/>
    <property type="project" value="TreeGrafter"/>
</dbReference>
<evidence type="ECO:0000256" key="9">
    <source>
        <dbReference type="ARBA" id="ARBA00022842"/>
    </source>
</evidence>
<dbReference type="InterPro" id="IPR013840">
    <property type="entry name" value="DNAligase_N"/>
</dbReference>
<dbReference type="RefSeq" id="WP_149306870.1">
    <property type="nucleotide sequence ID" value="NZ_SRSD01000003.1"/>
</dbReference>
<proteinExistence type="inferred from homology"/>
<dbReference type="InterPro" id="IPR012340">
    <property type="entry name" value="NA-bd_OB-fold"/>
</dbReference>
<evidence type="ECO:0000259" key="16">
    <source>
        <dbReference type="PROSITE" id="PS50172"/>
    </source>
</evidence>
<feature type="binding site" evidence="14">
    <location>
        <position position="148"/>
    </location>
    <ligand>
        <name>NAD(+)</name>
        <dbReference type="ChEBI" id="CHEBI:57540"/>
    </ligand>
</feature>
<dbReference type="CDD" id="cd00114">
    <property type="entry name" value="LIGANc"/>
    <property type="match status" value="1"/>
</dbReference>
<dbReference type="Gene3D" id="6.20.10.30">
    <property type="match status" value="1"/>
</dbReference>
<feature type="binding site" evidence="14">
    <location>
        <position position="421"/>
    </location>
    <ligand>
        <name>Zn(2+)</name>
        <dbReference type="ChEBI" id="CHEBI:29105"/>
    </ligand>
</feature>
<protein>
    <recommendedName>
        <fullName evidence="3 14">DNA ligase</fullName>
        <ecNumber evidence="2 14">6.5.1.2</ecNumber>
    </recommendedName>
    <alternativeName>
        <fullName evidence="14">Polydeoxyribonucleotide synthase [NAD(+)]</fullName>
    </alternativeName>
</protein>
<dbReference type="InterPro" id="IPR013839">
    <property type="entry name" value="DNAligase_adenylation"/>
</dbReference>
<dbReference type="Pfam" id="PF03120">
    <property type="entry name" value="OB_DNA_ligase"/>
    <property type="match status" value="1"/>
</dbReference>
<dbReference type="InterPro" id="IPR010994">
    <property type="entry name" value="RuvA_2-like"/>
</dbReference>
<evidence type="ECO:0000256" key="6">
    <source>
        <dbReference type="ARBA" id="ARBA00022723"/>
    </source>
</evidence>
<evidence type="ECO:0000256" key="3">
    <source>
        <dbReference type="ARBA" id="ARBA00013308"/>
    </source>
</evidence>
<keyword evidence="4 14" id="KW-0436">Ligase</keyword>
<evidence type="ECO:0000313" key="17">
    <source>
        <dbReference type="EMBL" id="KAA0893555.1"/>
    </source>
</evidence>
<evidence type="ECO:0000256" key="13">
    <source>
        <dbReference type="ARBA" id="ARBA00060881"/>
    </source>
</evidence>
<feature type="binding site" evidence="14">
    <location>
        <position position="300"/>
    </location>
    <ligand>
        <name>NAD(+)</name>
        <dbReference type="ChEBI" id="CHEBI:57540"/>
    </ligand>
</feature>
<keyword evidence="7 14" id="KW-0227">DNA damage</keyword>
<evidence type="ECO:0000256" key="5">
    <source>
        <dbReference type="ARBA" id="ARBA00022705"/>
    </source>
</evidence>
<dbReference type="EMBL" id="SRSD01000003">
    <property type="protein sequence ID" value="KAA0893555.1"/>
    <property type="molecule type" value="Genomic_DNA"/>
</dbReference>
<dbReference type="SMART" id="SM00532">
    <property type="entry name" value="LIGANc"/>
    <property type="match status" value="1"/>
</dbReference>
<dbReference type="GO" id="GO:0006260">
    <property type="term" value="P:DNA replication"/>
    <property type="evidence" value="ECO:0007669"/>
    <property type="project" value="UniProtKB-KW"/>
</dbReference>
<keyword evidence="18" id="KW-1185">Reference proteome</keyword>
<evidence type="ECO:0000313" key="18">
    <source>
        <dbReference type="Proteomes" id="UP000324298"/>
    </source>
</evidence>
<dbReference type="NCBIfam" id="NF005932">
    <property type="entry name" value="PRK07956.1"/>
    <property type="match status" value="1"/>
</dbReference>
<feature type="binding site" evidence="14">
    <location>
        <position position="418"/>
    </location>
    <ligand>
        <name>Zn(2+)</name>
        <dbReference type="ChEBI" id="CHEBI:29105"/>
    </ligand>
</feature>
<dbReference type="EC" id="6.5.1.2" evidence="2 14"/>
<dbReference type="Gene3D" id="1.10.150.20">
    <property type="entry name" value="5' to 3' exonuclease, C-terminal subdomain"/>
    <property type="match status" value="2"/>
</dbReference>
<accession>A0A5A9XLZ9</accession>
<dbReference type="InterPro" id="IPR033136">
    <property type="entry name" value="DNA_ligase_CS"/>
</dbReference>
<comment type="caution">
    <text evidence="14">Lacks conserved residue(s) required for the propagation of feature annotation.</text>
</comment>
<feature type="binding site" evidence="14">
    <location>
        <position position="442"/>
    </location>
    <ligand>
        <name>Zn(2+)</name>
        <dbReference type="ChEBI" id="CHEBI:29105"/>
    </ligand>
</feature>
<dbReference type="AlphaFoldDB" id="A0A5A9XLZ9"/>
<evidence type="ECO:0000256" key="10">
    <source>
        <dbReference type="ARBA" id="ARBA00023027"/>
    </source>
</evidence>
<dbReference type="CDD" id="cd17748">
    <property type="entry name" value="BRCT_DNA_ligase_like"/>
    <property type="match status" value="1"/>
</dbReference>
<dbReference type="GO" id="GO:0006281">
    <property type="term" value="P:DNA repair"/>
    <property type="evidence" value="ECO:0007669"/>
    <property type="project" value="UniProtKB-KW"/>
</dbReference>
<keyword evidence="5 14" id="KW-0235">DNA replication</keyword>
<dbReference type="GO" id="GO:0046872">
    <property type="term" value="F:metal ion binding"/>
    <property type="evidence" value="ECO:0007669"/>
    <property type="project" value="UniProtKB-KW"/>
</dbReference>
<dbReference type="InterPro" id="IPR001357">
    <property type="entry name" value="BRCT_dom"/>
</dbReference>
<feature type="binding site" evidence="14">
    <location>
        <position position="184"/>
    </location>
    <ligand>
        <name>NAD(+)</name>
        <dbReference type="ChEBI" id="CHEBI:57540"/>
    </ligand>
</feature>
<comment type="cofactor">
    <cofactor evidence="14">
        <name>Mg(2+)</name>
        <dbReference type="ChEBI" id="CHEBI:18420"/>
    </cofactor>
    <cofactor evidence="14">
        <name>Mn(2+)</name>
        <dbReference type="ChEBI" id="CHEBI:29035"/>
    </cofactor>
</comment>
<dbReference type="SUPFAM" id="SSF47781">
    <property type="entry name" value="RuvA domain 2-like"/>
    <property type="match status" value="1"/>
</dbReference>
<evidence type="ECO:0000256" key="15">
    <source>
        <dbReference type="SAM" id="MobiDB-lite"/>
    </source>
</evidence>
<dbReference type="Gene3D" id="3.40.50.10190">
    <property type="entry name" value="BRCT domain"/>
    <property type="match status" value="1"/>
</dbReference>
<feature type="domain" description="BRCT" evidence="16">
    <location>
        <begin position="624"/>
        <end position="697"/>
    </location>
</feature>
<keyword evidence="14" id="KW-0464">Manganese</keyword>
<dbReference type="SUPFAM" id="SSF52113">
    <property type="entry name" value="BRCT domain"/>
    <property type="match status" value="1"/>
</dbReference>
<feature type="binding site" evidence="14">
    <location>
        <begin position="44"/>
        <end position="48"/>
    </location>
    <ligand>
        <name>NAD(+)</name>
        <dbReference type="ChEBI" id="CHEBI:57540"/>
    </ligand>
</feature>
<evidence type="ECO:0000256" key="7">
    <source>
        <dbReference type="ARBA" id="ARBA00022763"/>
    </source>
</evidence>
<dbReference type="GO" id="GO:0003911">
    <property type="term" value="F:DNA ligase (NAD+) activity"/>
    <property type="evidence" value="ECO:0007669"/>
    <property type="project" value="UniProtKB-UniRule"/>
</dbReference>
<dbReference type="InterPro" id="IPR004149">
    <property type="entry name" value="Znf_DNAligase_C4"/>
</dbReference>
<keyword evidence="9 14" id="KW-0460">Magnesium</keyword>
<feature type="binding site" evidence="14">
    <location>
        <position position="125"/>
    </location>
    <ligand>
        <name>NAD(+)</name>
        <dbReference type="ChEBI" id="CHEBI:57540"/>
    </ligand>
</feature>
<feature type="binding site" evidence="14">
    <location>
        <position position="324"/>
    </location>
    <ligand>
        <name>NAD(+)</name>
        <dbReference type="ChEBI" id="CHEBI:57540"/>
    </ligand>
</feature>
<feature type="active site" description="N6-AMP-lysine intermediate" evidence="14">
    <location>
        <position position="127"/>
    </location>
</feature>
<dbReference type="Proteomes" id="UP000324298">
    <property type="component" value="Unassembled WGS sequence"/>
</dbReference>
<reference evidence="17 18" key="1">
    <citation type="submission" date="2019-04" db="EMBL/GenBank/DDBJ databases">
        <title>Geobacter ruber sp. nov., ferric-reducing bacteria isolated from paddy soil.</title>
        <authorList>
            <person name="Xu Z."/>
            <person name="Masuda Y."/>
            <person name="Itoh H."/>
            <person name="Senoo K."/>
        </authorList>
    </citation>
    <scope>NUCLEOTIDE SEQUENCE [LARGE SCALE GENOMIC DNA]</scope>
    <source>
        <strain evidence="17 18">Red88</strain>
    </source>
</reference>
<dbReference type="HAMAP" id="MF_01588">
    <property type="entry name" value="DNA_ligase_A"/>
    <property type="match status" value="1"/>
</dbReference>
<keyword evidence="10 14" id="KW-0520">NAD</keyword>
<organism evidence="17 18">
    <name type="scientific">Oryzomonas rubra</name>
    <dbReference type="NCBI Taxonomy" id="2509454"/>
    <lineage>
        <taxon>Bacteria</taxon>
        <taxon>Pseudomonadati</taxon>
        <taxon>Thermodesulfobacteriota</taxon>
        <taxon>Desulfuromonadia</taxon>
        <taxon>Geobacterales</taxon>
        <taxon>Geobacteraceae</taxon>
        <taxon>Oryzomonas</taxon>
    </lineage>
</organism>
<dbReference type="SMART" id="SM00292">
    <property type="entry name" value="BRCT"/>
    <property type="match status" value="1"/>
</dbReference>
<dbReference type="Gene3D" id="3.30.470.30">
    <property type="entry name" value="DNA ligase/mRNA capping enzyme"/>
    <property type="match status" value="1"/>
</dbReference>
<comment type="similarity">
    <text evidence="13 14">Belongs to the NAD-dependent DNA ligase family. LigA subfamily.</text>
</comment>
<dbReference type="Gene3D" id="2.40.50.140">
    <property type="entry name" value="Nucleic acid-binding proteins"/>
    <property type="match status" value="1"/>
</dbReference>
<dbReference type="Pfam" id="PF00533">
    <property type="entry name" value="BRCT"/>
    <property type="match status" value="1"/>
</dbReference>
<dbReference type="SUPFAM" id="SSF50249">
    <property type="entry name" value="Nucleic acid-binding proteins"/>
    <property type="match status" value="1"/>
</dbReference>
<dbReference type="PROSITE" id="PS01056">
    <property type="entry name" value="DNA_LIGASE_N2"/>
    <property type="match status" value="1"/>
</dbReference>
<dbReference type="NCBIfam" id="TIGR00575">
    <property type="entry name" value="dnlj"/>
    <property type="match status" value="1"/>
</dbReference>
<dbReference type="PROSITE" id="PS50172">
    <property type="entry name" value="BRCT"/>
    <property type="match status" value="1"/>
</dbReference>
<gene>
    <name evidence="14 17" type="primary">ligA</name>
    <name evidence="17" type="ORF">ET418_07030</name>
</gene>
<evidence type="ECO:0000256" key="14">
    <source>
        <dbReference type="HAMAP-Rule" id="MF_01588"/>
    </source>
</evidence>
<dbReference type="OrthoDB" id="9759736at2"/>
<dbReference type="FunFam" id="2.40.50.140:FF:000012">
    <property type="entry name" value="DNA ligase"/>
    <property type="match status" value="1"/>
</dbReference>
<dbReference type="InterPro" id="IPR004150">
    <property type="entry name" value="NAD_DNA_ligase_OB"/>
</dbReference>
<keyword evidence="8 14" id="KW-0862">Zinc</keyword>
<dbReference type="InterPro" id="IPR001679">
    <property type="entry name" value="DNA_ligase"/>
</dbReference>